<feature type="transmembrane region" description="Helical" evidence="1">
    <location>
        <begin position="207"/>
        <end position="227"/>
    </location>
</feature>
<dbReference type="Proteomes" id="UP000049578">
    <property type="component" value="Unassembled WGS sequence"/>
</dbReference>
<keyword evidence="1" id="KW-0812">Transmembrane</keyword>
<accession>A0A0P6SL12</accession>
<keyword evidence="1" id="KW-0472">Membrane</keyword>
<feature type="transmembrane region" description="Helical" evidence="1">
    <location>
        <begin position="283"/>
        <end position="302"/>
    </location>
</feature>
<protein>
    <recommendedName>
        <fullName evidence="4">Immunity protein</fullName>
    </recommendedName>
</protein>
<dbReference type="PATRIC" id="fig|119224.3.peg.871"/>
<keyword evidence="1" id="KW-1133">Transmembrane helix</keyword>
<comment type="caution">
    <text evidence="2">The sequence shown here is derived from an EMBL/GenBank/DDBJ whole genome shotgun (WGS) entry which is preliminary data.</text>
</comment>
<feature type="transmembrane region" description="Helical" evidence="1">
    <location>
        <begin position="614"/>
        <end position="633"/>
    </location>
</feature>
<gene>
    <name evidence="2" type="ORF">AKK44_00710</name>
</gene>
<proteinExistence type="predicted"/>
<dbReference type="AlphaFoldDB" id="A0A0P6SL12"/>
<reference evidence="2 3" key="1">
    <citation type="submission" date="2015-08" db="EMBL/GenBank/DDBJ databases">
        <title>Genome sequence of Streptococcus phocae subsp. phocae ATCC 51973T isolated from liver specimen obtained from seal.</title>
        <authorList>
            <person name="Avendano-Herrera R."/>
        </authorList>
    </citation>
    <scope>NUCLEOTIDE SEQUENCE [LARGE SCALE GENOMIC DNA]</scope>
    <source>
        <strain evidence="2 3">ATCC 51973</strain>
    </source>
</reference>
<dbReference type="STRING" id="119224.AKK44_00710"/>
<evidence type="ECO:0000256" key="1">
    <source>
        <dbReference type="SAM" id="Phobius"/>
    </source>
</evidence>
<dbReference type="RefSeq" id="WP_054278085.1">
    <property type="nucleotide sequence ID" value="NZ_LHQM01000003.1"/>
</dbReference>
<sequence length="675" mass="76630">MKRIFVWVSTVLISLFLLLTIYTNKHVIIFSSYESVNIVGKRDDMRIISRETFTSTLNELAEKSESIIARRIVEPQRDGKTRFAYDIYGEGELPKEIQVASEQTSLTSDLVSSYLILVPGSLSSQKLSTDIYELGFKNVIFPSESPIKALISVSVNETSIIGLVLLLLTWISIVLIYSIKDLRAAGIRYISGWDYYKILSHAITSDIQLIFIASAVSSLLGVFTFIITNNFQLHMMAIFLLGILAYAVLLVLLSVVLSLIYIINLKGSNLVEILKGKLPLKRLLFLLLIGQLSSTVAVGWTFNSLLNHHKEIAIKEKAARDWERNKDYFQLTFSYSAAMGGEKAEQKLTKKWYDFARETIDKDNSLFIYSAIEQLYYENIFNKEQSVNSHQDDPIIFVTPNYLNEAKSNFNESFIQKMNKLSLGEFGLVIPERLSSHKADIEKLVEKRMSGFASVDLFPEHEHLFNVEAITTIAKKSRNYFIYNTSQSVSTQYLEDPIIIVTTPQAMGDTPSSHLFWGANIATSLHMKNYDRIEEKLKESGLYQSVAYILNDRLSYLTVLNDNRLAFAILTVGTLLGFLTSILLFDTMHLLYFEQFRRDILIKRLAGLTFGEIHKNYLLLQTITLFIGGVILSFISRQIIIGTLVPSLFVLNTILILYVKSIRENKVAITVLKGK</sequence>
<feature type="transmembrane region" description="Helical" evidence="1">
    <location>
        <begin position="160"/>
        <end position="179"/>
    </location>
</feature>
<feature type="transmembrane region" description="Helical" evidence="1">
    <location>
        <begin position="639"/>
        <end position="659"/>
    </location>
</feature>
<dbReference type="NCBIfam" id="TIGR01654">
    <property type="entry name" value="bact_immun_7tm"/>
    <property type="match status" value="1"/>
</dbReference>
<keyword evidence="3" id="KW-1185">Reference proteome</keyword>
<evidence type="ECO:0000313" key="3">
    <source>
        <dbReference type="Proteomes" id="UP000049578"/>
    </source>
</evidence>
<name>A0A0P6SL12_9STRE</name>
<feature type="transmembrane region" description="Helical" evidence="1">
    <location>
        <begin position="233"/>
        <end position="262"/>
    </location>
</feature>
<dbReference type="EMBL" id="LHQM01000003">
    <property type="protein sequence ID" value="KPJ23178.1"/>
    <property type="molecule type" value="Genomic_DNA"/>
</dbReference>
<evidence type="ECO:0008006" key="4">
    <source>
        <dbReference type="Google" id="ProtNLM"/>
    </source>
</evidence>
<dbReference type="Pfam" id="PF07242">
    <property type="entry name" value="DUF1430"/>
    <property type="match status" value="1"/>
</dbReference>
<dbReference type="InterPro" id="IPR006541">
    <property type="entry name" value="Bacteriocin_ass"/>
</dbReference>
<feature type="transmembrane region" description="Helical" evidence="1">
    <location>
        <begin position="565"/>
        <end position="593"/>
    </location>
</feature>
<organism evidence="2 3">
    <name type="scientific">Streptococcus phocae</name>
    <dbReference type="NCBI Taxonomy" id="119224"/>
    <lineage>
        <taxon>Bacteria</taxon>
        <taxon>Bacillati</taxon>
        <taxon>Bacillota</taxon>
        <taxon>Bacilli</taxon>
        <taxon>Lactobacillales</taxon>
        <taxon>Streptococcaceae</taxon>
        <taxon>Streptococcus</taxon>
    </lineage>
</organism>
<evidence type="ECO:0000313" key="2">
    <source>
        <dbReference type="EMBL" id="KPJ23178.1"/>
    </source>
</evidence>